<evidence type="ECO:0000313" key="2">
    <source>
        <dbReference type="EMBL" id="NYD34412.1"/>
    </source>
</evidence>
<feature type="region of interest" description="Disordered" evidence="1">
    <location>
        <begin position="21"/>
        <end position="46"/>
    </location>
</feature>
<gene>
    <name evidence="2" type="ORF">BJ983_000514</name>
</gene>
<protein>
    <submittedName>
        <fullName evidence="2">Uncharacterized protein</fullName>
    </submittedName>
</protein>
<sequence>MDIGRVQRRFTAEPVDSVIPAAPDAPVEHVETPEQDPATVPADARS</sequence>
<reference evidence="2 3" key="1">
    <citation type="submission" date="2020-07" db="EMBL/GenBank/DDBJ databases">
        <title>Sequencing the genomes of 1000 actinobacteria strains.</title>
        <authorList>
            <person name="Klenk H.-P."/>
        </authorList>
    </citation>
    <scope>NUCLEOTIDE SEQUENCE [LARGE SCALE GENOMIC DNA]</scope>
    <source>
        <strain evidence="2 3">DSM 45772</strain>
    </source>
</reference>
<evidence type="ECO:0000256" key="1">
    <source>
        <dbReference type="SAM" id="MobiDB-lite"/>
    </source>
</evidence>
<accession>A0A7Y9DSK3</accession>
<dbReference type="AlphaFoldDB" id="A0A7Y9DSK3"/>
<dbReference type="RefSeq" id="WP_179792367.1">
    <property type="nucleotide sequence ID" value="NZ_BAABHP010000026.1"/>
</dbReference>
<keyword evidence="3" id="KW-1185">Reference proteome</keyword>
<name>A0A7Y9DSK3_9PSEU</name>
<dbReference type="Proteomes" id="UP000535890">
    <property type="component" value="Unassembled WGS sequence"/>
</dbReference>
<evidence type="ECO:0000313" key="3">
    <source>
        <dbReference type="Proteomes" id="UP000535890"/>
    </source>
</evidence>
<dbReference type="EMBL" id="JACCBN010000001">
    <property type="protein sequence ID" value="NYD34412.1"/>
    <property type="molecule type" value="Genomic_DNA"/>
</dbReference>
<comment type="caution">
    <text evidence="2">The sequence shown here is derived from an EMBL/GenBank/DDBJ whole genome shotgun (WGS) entry which is preliminary data.</text>
</comment>
<organism evidence="2 3">
    <name type="scientific">Actinomycetospora corticicola</name>
    <dbReference type="NCBI Taxonomy" id="663602"/>
    <lineage>
        <taxon>Bacteria</taxon>
        <taxon>Bacillati</taxon>
        <taxon>Actinomycetota</taxon>
        <taxon>Actinomycetes</taxon>
        <taxon>Pseudonocardiales</taxon>
        <taxon>Pseudonocardiaceae</taxon>
        <taxon>Actinomycetospora</taxon>
    </lineage>
</organism>
<proteinExistence type="predicted"/>